<evidence type="ECO:0000256" key="2">
    <source>
        <dbReference type="ARBA" id="ARBA00009530"/>
    </source>
</evidence>
<protein>
    <recommendedName>
        <fullName evidence="9">YqaE/Pmp3 family membrane protein</fullName>
    </recommendedName>
</protein>
<evidence type="ECO:0000256" key="3">
    <source>
        <dbReference type="ARBA" id="ARBA00022692"/>
    </source>
</evidence>
<evidence type="ECO:0000256" key="6">
    <source>
        <dbReference type="SAM" id="Phobius"/>
    </source>
</evidence>
<evidence type="ECO:0000256" key="5">
    <source>
        <dbReference type="ARBA" id="ARBA00023136"/>
    </source>
</evidence>
<dbReference type="Pfam" id="PF01679">
    <property type="entry name" value="Pmp3"/>
    <property type="match status" value="1"/>
</dbReference>
<name>A0ABQ4TL96_9HYPH</name>
<dbReference type="PANTHER" id="PTHR21659">
    <property type="entry name" value="HYDROPHOBIC PROTEIN RCI2 LOW TEMPERATURE AND SALT RESPONSIVE PROTEIN LTI6 -RELATED"/>
    <property type="match status" value="1"/>
</dbReference>
<evidence type="ECO:0000313" key="7">
    <source>
        <dbReference type="EMBL" id="GJE55614.1"/>
    </source>
</evidence>
<gene>
    <name evidence="7" type="ORF">EKPJFOCH_2109</name>
</gene>
<dbReference type="PANTHER" id="PTHR21659:SF42">
    <property type="entry name" value="UPF0057 MEMBRANE PROTEIN ZK632.10-RELATED"/>
    <property type="match status" value="1"/>
</dbReference>
<dbReference type="InterPro" id="IPR000612">
    <property type="entry name" value="PMP3"/>
</dbReference>
<proteinExistence type="inferred from homology"/>
<feature type="transmembrane region" description="Helical" evidence="6">
    <location>
        <begin position="33"/>
        <end position="54"/>
    </location>
</feature>
<keyword evidence="5 6" id="KW-0472">Membrane</keyword>
<comment type="similarity">
    <text evidence="2">Belongs to the UPF0057 (PMP3) family.</text>
</comment>
<dbReference type="Proteomes" id="UP001055101">
    <property type="component" value="Unassembled WGS sequence"/>
</dbReference>
<keyword evidence="3 6" id="KW-0812">Transmembrane</keyword>
<accession>A0ABQ4TL96</accession>
<keyword evidence="4 6" id="KW-1133">Transmembrane helix</keyword>
<dbReference type="EMBL" id="BPRA01000009">
    <property type="protein sequence ID" value="GJE55614.1"/>
    <property type="molecule type" value="Genomic_DNA"/>
</dbReference>
<comment type="caution">
    <text evidence="7">The sequence shown here is derived from an EMBL/GenBank/DDBJ whole genome shotgun (WGS) entry which is preliminary data.</text>
</comment>
<evidence type="ECO:0000256" key="1">
    <source>
        <dbReference type="ARBA" id="ARBA00004370"/>
    </source>
</evidence>
<comment type="subcellular location">
    <subcellularLocation>
        <location evidence="1">Membrane</location>
    </subcellularLocation>
</comment>
<evidence type="ECO:0008006" key="9">
    <source>
        <dbReference type="Google" id="ProtNLM"/>
    </source>
</evidence>
<feature type="transmembrane region" description="Helical" evidence="6">
    <location>
        <begin position="66"/>
        <end position="89"/>
    </location>
</feature>
<organism evidence="7 8">
    <name type="scientific">Methylobacterium thuringiense</name>
    <dbReference type="NCBI Taxonomy" id="1003091"/>
    <lineage>
        <taxon>Bacteria</taxon>
        <taxon>Pseudomonadati</taxon>
        <taxon>Pseudomonadota</taxon>
        <taxon>Alphaproteobacteria</taxon>
        <taxon>Hyphomicrobiales</taxon>
        <taxon>Methylobacteriaceae</taxon>
        <taxon>Methylobacterium</taxon>
    </lineage>
</organism>
<sequence length="92" mass="10245">MNRLTVHGLEPTEIDRPTPWEPNAQACVLATTLLRGAIVSTLVQVLIAFFLPPISVLMTNGFGLQFLLNILLCLLFYLPGSIHALYLVLRDR</sequence>
<reference evidence="7" key="1">
    <citation type="journal article" date="2021" name="Front. Microbiol.">
        <title>Comprehensive Comparative Genomics and Phenotyping of Methylobacterium Species.</title>
        <authorList>
            <person name="Alessa O."/>
            <person name="Ogura Y."/>
            <person name="Fujitani Y."/>
            <person name="Takami H."/>
            <person name="Hayashi T."/>
            <person name="Sahin N."/>
            <person name="Tani A."/>
        </authorList>
    </citation>
    <scope>NUCLEOTIDE SEQUENCE</scope>
    <source>
        <strain evidence="7">DSM 23674</strain>
    </source>
</reference>
<evidence type="ECO:0000256" key="4">
    <source>
        <dbReference type="ARBA" id="ARBA00022989"/>
    </source>
</evidence>
<reference evidence="7" key="2">
    <citation type="submission" date="2021-08" db="EMBL/GenBank/DDBJ databases">
        <authorList>
            <person name="Tani A."/>
            <person name="Ola A."/>
            <person name="Ogura Y."/>
            <person name="Katsura K."/>
            <person name="Hayashi T."/>
        </authorList>
    </citation>
    <scope>NUCLEOTIDE SEQUENCE</scope>
    <source>
        <strain evidence="7">DSM 23674</strain>
    </source>
</reference>
<evidence type="ECO:0000313" key="8">
    <source>
        <dbReference type="Proteomes" id="UP001055101"/>
    </source>
</evidence>
<keyword evidence="8" id="KW-1185">Reference proteome</keyword>